<comment type="caution">
    <text evidence="3">The sequence shown here is derived from an EMBL/GenBank/DDBJ whole genome shotgun (WGS) entry which is preliminary data.</text>
</comment>
<evidence type="ECO:0000256" key="2">
    <source>
        <dbReference type="SAM" id="Phobius"/>
    </source>
</evidence>
<gene>
    <name evidence="3" type="ORF">IAC52_01745</name>
</gene>
<feature type="transmembrane region" description="Helical" evidence="2">
    <location>
        <begin position="141"/>
        <end position="162"/>
    </location>
</feature>
<feature type="compositionally biased region" description="Basic and acidic residues" evidence="1">
    <location>
        <begin position="180"/>
        <end position="189"/>
    </location>
</feature>
<dbReference type="EMBL" id="DVMV01000012">
    <property type="protein sequence ID" value="HIU45000.1"/>
    <property type="molecule type" value="Genomic_DNA"/>
</dbReference>
<feature type="transmembrane region" description="Helical" evidence="2">
    <location>
        <begin position="12"/>
        <end position="31"/>
    </location>
</feature>
<keyword evidence="2" id="KW-0472">Membrane</keyword>
<organism evidence="3 4">
    <name type="scientific">Candidatus Alloenteromonas pullicola</name>
    <dbReference type="NCBI Taxonomy" id="2840784"/>
    <lineage>
        <taxon>Bacteria</taxon>
        <taxon>Bacillati</taxon>
        <taxon>Bacillota</taxon>
        <taxon>Bacillota incertae sedis</taxon>
        <taxon>Candidatus Alloenteromonas</taxon>
    </lineage>
</organism>
<dbReference type="Gene3D" id="3.40.50.300">
    <property type="entry name" value="P-loop containing nucleotide triphosphate hydrolases"/>
    <property type="match status" value="1"/>
</dbReference>
<sequence>MNIFAFSPKQKAITGSTVLFALLSFFVGAGLDTNAGIFYDNNIIAKIGELMSFTDAKPSISGYILLLFIVLYLVVGIICLFAAINKVKLAGQTLRSSKLLPYVICFGVAGLIVFFGIGSLFSIPFGADGYLENVTFVGQSLTISILAFVAIYAIVFAIYLLIASLPSINRETVKAMGGKKQKDGPKDDFESLEEEVEKRKEEDDVTTSFDEKKAGKPGAVASVAGVGTAVISGGNGEAYDKKKVFPSLVEIDERFVLGDQQLPFLPSGLTLQRLVEDLQNYLSTSCELYYSLDDLAMYVSAILTTPLTILEGVSGTGKSSLPRYFSKFIGETAYFESIQMTYKDRDDLLGYYNDFTGVYHETEFLKRLYESTYRANHLNIMVLDEMNISRIEYYFADFLSVMEFPEPDRKIHLMNIPGDAPAHLGKGDLQITPNTRFVGTANTDDSTFAITDKVIDRAIVLDFDEYQSKIEFSTKAKPIALSYKDLASMAEEARKKEGNRLGKEDRRKFGELLKKTGELIGVKTGNRLLVQADMLVPVYKAMRGNKEGALDYLFAFKVLRKAKGRVDMSYLGGLSDLREYVVKNYGNALPHTLNAIDSELRMAR</sequence>
<evidence type="ECO:0000313" key="3">
    <source>
        <dbReference type="EMBL" id="HIU45000.1"/>
    </source>
</evidence>
<keyword evidence="2" id="KW-0812">Transmembrane</keyword>
<evidence type="ECO:0000256" key="1">
    <source>
        <dbReference type="SAM" id="MobiDB-lite"/>
    </source>
</evidence>
<dbReference type="AlphaFoldDB" id="A0A9D1LNE4"/>
<name>A0A9D1LNE4_9FIRM</name>
<feature type="transmembrane region" description="Helical" evidence="2">
    <location>
        <begin position="99"/>
        <end position="121"/>
    </location>
</feature>
<reference evidence="3" key="2">
    <citation type="journal article" date="2021" name="PeerJ">
        <title>Extensive microbial diversity within the chicken gut microbiome revealed by metagenomics and culture.</title>
        <authorList>
            <person name="Gilroy R."/>
            <person name="Ravi A."/>
            <person name="Getino M."/>
            <person name="Pursley I."/>
            <person name="Horton D.L."/>
            <person name="Alikhan N.F."/>
            <person name="Baker D."/>
            <person name="Gharbi K."/>
            <person name="Hall N."/>
            <person name="Watson M."/>
            <person name="Adriaenssens E.M."/>
            <person name="Foster-Nyarko E."/>
            <person name="Jarju S."/>
            <person name="Secka A."/>
            <person name="Antonio M."/>
            <person name="Oren A."/>
            <person name="Chaudhuri R.R."/>
            <person name="La Ragione R."/>
            <person name="Hildebrand F."/>
            <person name="Pallen M.J."/>
        </authorList>
    </citation>
    <scope>NUCLEOTIDE SEQUENCE</scope>
    <source>
        <strain evidence="3">ChiGjej1B1-22543</strain>
    </source>
</reference>
<evidence type="ECO:0000313" key="4">
    <source>
        <dbReference type="Proteomes" id="UP000824070"/>
    </source>
</evidence>
<dbReference type="Proteomes" id="UP000824070">
    <property type="component" value="Unassembled WGS sequence"/>
</dbReference>
<protein>
    <recommendedName>
        <fullName evidence="5">ATPase dynein-related AAA domain-containing protein</fullName>
    </recommendedName>
</protein>
<feature type="transmembrane region" description="Helical" evidence="2">
    <location>
        <begin position="60"/>
        <end position="87"/>
    </location>
</feature>
<dbReference type="SUPFAM" id="SSF52540">
    <property type="entry name" value="P-loop containing nucleoside triphosphate hydrolases"/>
    <property type="match status" value="1"/>
</dbReference>
<proteinExistence type="predicted"/>
<dbReference type="InterPro" id="IPR027417">
    <property type="entry name" value="P-loop_NTPase"/>
</dbReference>
<accession>A0A9D1LNE4</accession>
<evidence type="ECO:0008006" key="5">
    <source>
        <dbReference type="Google" id="ProtNLM"/>
    </source>
</evidence>
<reference evidence="3" key="1">
    <citation type="submission" date="2020-10" db="EMBL/GenBank/DDBJ databases">
        <authorList>
            <person name="Gilroy R."/>
        </authorList>
    </citation>
    <scope>NUCLEOTIDE SEQUENCE</scope>
    <source>
        <strain evidence="3">ChiGjej1B1-22543</strain>
    </source>
</reference>
<keyword evidence="2" id="KW-1133">Transmembrane helix</keyword>
<feature type="region of interest" description="Disordered" evidence="1">
    <location>
        <begin position="176"/>
        <end position="213"/>
    </location>
</feature>